<reference evidence="1 2" key="1">
    <citation type="journal article" date="2018" name="Mol. Biol. Evol.">
        <title>Broad Genomic Sampling Reveals a Smut Pathogenic Ancestry of the Fungal Clade Ustilaginomycotina.</title>
        <authorList>
            <person name="Kijpornyongpan T."/>
            <person name="Mondo S.J."/>
            <person name="Barry K."/>
            <person name="Sandor L."/>
            <person name="Lee J."/>
            <person name="Lipzen A."/>
            <person name="Pangilinan J."/>
            <person name="LaButti K."/>
            <person name="Hainaut M."/>
            <person name="Henrissat B."/>
            <person name="Grigoriev I.V."/>
            <person name="Spatafora J.W."/>
            <person name="Aime M.C."/>
        </authorList>
    </citation>
    <scope>NUCLEOTIDE SEQUENCE [LARGE SCALE GENOMIC DNA]</scope>
    <source>
        <strain evidence="1 2">SA 807</strain>
    </source>
</reference>
<protein>
    <submittedName>
        <fullName evidence="1">Uncharacterized protein</fullName>
    </submittedName>
</protein>
<evidence type="ECO:0000313" key="1">
    <source>
        <dbReference type="EMBL" id="PWN53640.1"/>
    </source>
</evidence>
<evidence type="ECO:0000313" key="2">
    <source>
        <dbReference type="Proteomes" id="UP000245626"/>
    </source>
</evidence>
<dbReference type="Proteomes" id="UP000245626">
    <property type="component" value="Unassembled WGS sequence"/>
</dbReference>
<sequence length="1105" mass="116839">MSSSRASSTSLAFQNEASTSSNFSSFSPHKNRRLSSRAEPAEAFGAGLGGVAQSLTLSASGHGASNFNSDLGSHSSNGVNDRSYDSNGSGSRDQGNWDRDGNDPGGNRSNGSASGGSGGDDSYDKDAEVAKARKANPLVDLIETEAAYVSELSKVIKKVAAAWSRSNFPPPELDTMFRNIEAVYRVNRSFLKALREIGPNPSSPKALGDLLMRWIDDLEAPYTRYCDSYLADFDAWPAVQTNARLPALLDEISGSHNPDGTPVVFSDKKRNPDEPWTLDAFFALPQIRLKYYKKLYGRLLKSTQPGRSDHRLLVGANEKLDDLLERSKKRINVSVLDNALVAGRDSHSSSFADSNKSADTSRGRVSSATSATSESQRASPGSKPTHPQQMTSKSPSVSPALRAVVHQGGNGLPPDQLFQQQQQQQPAVLTSQGLASLSKPHVAPDQITGSFDSMSLRQRSDNESFDNETISARNSTRSTEWPIEDLEQRLDTGRTLDIFTMKPKKCQLQMNPPNLPFKRALRKSADVVINFVPTSTGQEVVVRRAHIFLLTDLFLICERMSPSEKAERGANGSGPDLWLLYPPLAGKHLRVTDLGGQGNAISVLVLKKEKLDILTESREAKEDWMRHFDDCQKFAGSLGLKLKTGQSLAAPSPASAAPGSSPSTPGLSPAISVTPDSGPSNMGSTASNNLGNMFSPHSSTGSNLAREGSFNSVASFPKVPPIYPPGPGSAASNGSPDLRIPPVSSPGFMPSPRSASPSQPLPGPMNGRPFGPGGVYPGSRPGLTSPNGNLRSPDNSPGFGPIHMGPGGLATRPRGPGDSYGLPPRSPSSGPTGMPGHSGYGPNPPTPGGPPGPPYGAAPNGSSPGPGSAPISPRGYGLGTRPPPPPPVAASGDAQGWGGQYREPGRMPSAPNLRSASGSSSNGNGRGSGENLSDSGLGPNGFVRSRSVSSQGSTAPKLPSEMLRSNQGRPGGGENDISPPSSPEQKRKGPVRSSIAAQMRCKLYLKQAHQQWKSLGNARLKLYHILPDDIRQLVVENDRKTLISTIVLTDGVERVGKVGVAVELSDQGNRTGIVYMLQMRSEESAGGLFGQLLEGSDRTVLSGSR</sequence>
<accession>A0ACD0P6G8</accession>
<gene>
    <name evidence="1" type="ORF">IE53DRAFT_309884</name>
</gene>
<keyword evidence="2" id="KW-1185">Reference proteome</keyword>
<organism evidence="1 2">
    <name type="scientific">Violaceomyces palustris</name>
    <dbReference type="NCBI Taxonomy" id="1673888"/>
    <lineage>
        <taxon>Eukaryota</taxon>
        <taxon>Fungi</taxon>
        <taxon>Dikarya</taxon>
        <taxon>Basidiomycota</taxon>
        <taxon>Ustilaginomycotina</taxon>
        <taxon>Ustilaginomycetes</taxon>
        <taxon>Violaceomycetales</taxon>
        <taxon>Violaceomycetaceae</taxon>
        <taxon>Violaceomyces</taxon>
    </lineage>
</organism>
<proteinExistence type="predicted"/>
<name>A0ACD0P6G8_9BASI</name>
<dbReference type="EMBL" id="KZ819716">
    <property type="protein sequence ID" value="PWN53640.1"/>
    <property type="molecule type" value="Genomic_DNA"/>
</dbReference>